<dbReference type="InterPro" id="IPR009057">
    <property type="entry name" value="Homeodomain-like_sf"/>
</dbReference>
<dbReference type="SUPFAM" id="SSF46689">
    <property type="entry name" value="Homeodomain-like"/>
    <property type="match status" value="2"/>
</dbReference>
<dbReference type="SUPFAM" id="SSF52172">
    <property type="entry name" value="CheY-like"/>
    <property type="match status" value="1"/>
</dbReference>
<dbReference type="eggNOG" id="COG2207">
    <property type="taxonomic scope" value="Bacteria"/>
</dbReference>
<dbReference type="KEGG" id="dor:Desor_5443"/>
<dbReference type="GO" id="GO:0000160">
    <property type="term" value="P:phosphorelay signal transduction system"/>
    <property type="evidence" value="ECO:0007669"/>
    <property type="project" value="InterPro"/>
</dbReference>
<feature type="domain" description="Response regulatory" evidence="8">
    <location>
        <begin position="3"/>
        <end position="120"/>
    </location>
</feature>
<dbReference type="STRING" id="768706.Desor_5443"/>
<comment type="function">
    <text evidence="5">May play the central regulatory role in sporulation. It may be an element of the effector pathway responsible for the activation of sporulation genes in response to nutritional stress. Spo0A may act in concert with spo0H (a sigma factor) to control the expression of some genes that are critical to the sporulation process.</text>
</comment>
<evidence type="ECO:0000256" key="5">
    <source>
        <dbReference type="ARBA" id="ARBA00024867"/>
    </source>
</evidence>
<dbReference type="PANTHER" id="PTHR43280">
    <property type="entry name" value="ARAC-FAMILY TRANSCRIPTIONAL REGULATOR"/>
    <property type="match status" value="1"/>
</dbReference>
<evidence type="ECO:0000313" key="10">
    <source>
        <dbReference type="Proteomes" id="UP000006346"/>
    </source>
</evidence>
<evidence type="ECO:0000256" key="1">
    <source>
        <dbReference type="ARBA" id="ARBA00018672"/>
    </source>
</evidence>
<dbReference type="PROSITE" id="PS01124">
    <property type="entry name" value="HTH_ARAC_FAMILY_2"/>
    <property type="match status" value="1"/>
</dbReference>
<dbReference type="SMART" id="SM00342">
    <property type="entry name" value="HTH_ARAC"/>
    <property type="match status" value="1"/>
</dbReference>
<dbReference type="PRINTS" id="PR00032">
    <property type="entry name" value="HTHARAC"/>
</dbReference>
<keyword evidence="3 9" id="KW-0238">DNA-binding</keyword>
<name>G7WG86_DESOD</name>
<keyword evidence="4" id="KW-0804">Transcription</keyword>
<proteinExistence type="predicted"/>
<evidence type="ECO:0000259" key="7">
    <source>
        <dbReference type="PROSITE" id="PS01124"/>
    </source>
</evidence>
<feature type="modified residue" description="4-aspartylphosphate" evidence="6">
    <location>
        <position position="55"/>
    </location>
</feature>
<keyword evidence="10" id="KW-1185">Reference proteome</keyword>
<dbReference type="AlphaFoldDB" id="G7WG86"/>
<protein>
    <recommendedName>
        <fullName evidence="1">Stage 0 sporulation protein A homolog</fullName>
    </recommendedName>
</protein>
<dbReference type="GO" id="GO:0043565">
    <property type="term" value="F:sequence-specific DNA binding"/>
    <property type="evidence" value="ECO:0007669"/>
    <property type="project" value="InterPro"/>
</dbReference>
<dbReference type="PATRIC" id="fig|768706.3.peg.5546"/>
<sequence>MLRIIIADDELPIREWLNYCLKDKKISLEIVGTVADGLQAYELAVKEKPDVVILDIRMPKMDGITAMKNIQKVLPETEFVILTNYADFSYAKQAISCGAKEYILKSELRSSELIEILAKIEKDRYTQQDRQRIADQMEQARSKTLTEYSGNSIDNNKFIKMALNYIHEHFNDSISLAEVASQVYRSPEYFSRLFKEVTGENFSIYLINYRLTQAKKLLTETTLKITDISYRVGYQNPSYFSRLYKKYMGITPEDERRKNWNKAK</sequence>
<dbReference type="HOGENOM" id="CLU_000445_5_1_9"/>
<dbReference type="Gene3D" id="3.40.50.2300">
    <property type="match status" value="1"/>
</dbReference>
<evidence type="ECO:0000313" key="9">
    <source>
        <dbReference type="EMBL" id="AET70818.1"/>
    </source>
</evidence>
<reference evidence="9 10" key="2">
    <citation type="journal article" date="2012" name="J. Bacteriol.">
        <title>Complete genome sequences of Desulfosporosinus orientis DSM765T, Desulfosporosinus youngiae DSM17734T, Desulfosporosinus meridiei DSM13257T, and Desulfosporosinus acidiphilus DSM22704T.</title>
        <authorList>
            <person name="Pester M."/>
            <person name="Brambilla E."/>
            <person name="Alazard D."/>
            <person name="Rattei T."/>
            <person name="Weinmaier T."/>
            <person name="Han J."/>
            <person name="Lucas S."/>
            <person name="Lapidus A."/>
            <person name="Cheng J.F."/>
            <person name="Goodwin L."/>
            <person name="Pitluck S."/>
            <person name="Peters L."/>
            <person name="Ovchinnikova G."/>
            <person name="Teshima H."/>
            <person name="Detter J.C."/>
            <person name="Han C.S."/>
            <person name="Tapia R."/>
            <person name="Land M.L."/>
            <person name="Hauser L."/>
            <person name="Kyrpides N.C."/>
            <person name="Ivanova N.N."/>
            <person name="Pagani I."/>
            <person name="Huntmann M."/>
            <person name="Wei C.L."/>
            <person name="Davenport K.W."/>
            <person name="Daligault H."/>
            <person name="Chain P.S."/>
            <person name="Chen A."/>
            <person name="Mavromatis K."/>
            <person name="Markowitz V."/>
            <person name="Szeto E."/>
            <person name="Mikhailova N."/>
            <person name="Pati A."/>
            <person name="Wagner M."/>
            <person name="Woyke T."/>
            <person name="Ollivier B."/>
            <person name="Klenk H.P."/>
            <person name="Spring S."/>
            <person name="Loy A."/>
        </authorList>
    </citation>
    <scope>NUCLEOTIDE SEQUENCE [LARGE SCALE GENOMIC DNA]</scope>
    <source>
        <strain evidence="10">ATCC 19365 / DSM 765 / NCIMB 8382 / VKM B-1628</strain>
    </source>
</reference>
<evidence type="ECO:0000256" key="4">
    <source>
        <dbReference type="ARBA" id="ARBA00023163"/>
    </source>
</evidence>
<dbReference type="EMBL" id="CP003108">
    <property type="protein sequence ID" value="AET70818.1"/>
    <property type="molecule type" value="Genomic_DNA"/>
</dbReference>
<evidence type="ECO:0000256" key="6">
    <source>
        <dbReference type="PROSITE-ProRule" id="PRU00169"/>
    </source>
</evidence>
<dbReference type="Gene3D" id="1.10.10.60">
    <property type="entry name" value="Homeodomain-like"/>
    <property type="match status" value="2"/>
</dbReference>
<dbReference type="GO" id="GO:0003700">
    <property type="term" value="F:DNA-binding transcription factor activity"/>
    <property type="evidence" value="ECO:0007669"/>
    <property type="project" value="InterPro"/>
</dbReference>
<evidence type="ECO:0000256" key="2">
    <source>
        <dbReference type="ARBA" id="ARBA00023015"/>
    </source>
</evidence>
<dbReference type="PANTHER" id="PTHR43280:SF28">
    <property type="entry name" value="HTH-TYPE TRANSCRIPTIONAL ACTIVATOR RHAS"/>
    <property type="match status" value="1"/>
</dbReference>
<accession>G7WG86</accession>
<organism evidence="9 10">
    <name type="scientific">Desulfosporosinus orientis (strain ATCC 19365 / DSM 765 / NCIMB 8382 / VKM B-1628 / Singapore I)</name>
    <name type="common">Desulfotomaculum orientis</name>
    <dbReference type="NCBI Taxonomy" id="768706"/>
    <lineage>
        <taxon>Bacteria</taxon>
        <taxon>Bacillati</taxon>
        <taxon>Bacillota</taxon>
        <taxon>Clostridia</taxon>
        <taxon>Eubacteriales</taxon>
        <taxon>Desulfitobacteriaceae</taxon>
        <taxon>Desulfosporosinus</taxon>
    </lineage>
</organism>
<dbReference type="Pfam" id="PF00072">
    <property type="entry name" value="Response_reg"/>
    <property type="match status" value="1"/>
</dbReference>
<dbReference type="InterPro" id="IPR018062">
    <property type="entry name" value="HTH_AraC-typ_CS"/>
</dbReference>
<gene>
    <name evidence="9" type="ordered locus">Desor_5443</name>
</gene>
<dbReference type="CDD" id="cd17536">
    <property type="entry name" value="REC_YesN-like"/>
    <property type="match status" value="1"/>
</dbReference>
<dbReference type="InterPro" id="IPR011006">
    <property type="entry name" value="CheY-like_superfamily"/>
</dbReference>
<dbReference type="eggNOG" id="COG4753">
    <property type="taxonomic scope" value="Bacteria"/>
</dbReference>
<dbReference type="RefSeq" id="WP_014187620.1">
    <property type="nucleotide sequence ID" value="NC_016584.1"/>
</dbReference>
<dbReference type="PROSITE" id="PS00041">
    <property type="entry name" value="HTH_ARAC_FAMILY_1"/>
    <property type="match status" value="1"/>
</dbReference>
<evidence type="ECO:0000256" key="3">
    <source>
        <dbReference type="ARBA" id="ARBA00023125"/>
    </source>
</evidence>
<dbReference type="InterPro" id="IPR018060">
    <property type="entry name" value="HTH_AraC"/>
</dbReference>
<dbReference type="InterPro" id="IPR001789">
    <property type="entry name" value="Sig_transdc_resp-reg_receiver"/>
</dbReference>
<keyword evidence="6" id="KW-0597">Phosphoprotein</keyword>
<dbReference type="InterPro" id="IPR020449">
    <property type="entry name" value="Tscrpt_reg_AraC-type_HTH"/>
</dbReference>
<evidence type="ECO:0000259" key="8">
    <source>
        <dbReference type="PROSITE" id="PS50110"/>
    </source>
</evidence>
<dbReference type="Pfam" id="PF12833">
    <property type="entry name" value="HTH_18"/>
    <property type="match status" value="1"/>
</dbReference>
<keyword evidence="2" id="KW-0805">Transcription regulation</keyword>
<reference evidence="10" key="1">
    <citation type="submission" date="2011-11" db="EMBL/GenBank/DDBJ databases">
        <title>Complete sequence of Desulfosporosinus orientis DSM 765.</title>
        <authorList>
            <person name="Lucas S."/>
            <person name="Han J."/>
            <person name="Lapidus A."/>
            <person name="Cheng J.-F."/>
            <person name="Goodwin L."/>
            <person name="Pitluck S."/>
            <person name="Peters L."/>
            <person name="Ovchinnikova G."/>
            <person name="Teshima H."/>
            <person name="Detter J.C."/>
            <person name="Han C."/>
            <person name="Tapia R."/>
            <person name="Land M."/>
            <person name="Hauser L."/>
            <person name="Kyrpides N."/>
            <person name="Ivanova N."/>
            <person name="Pagani I."/>
            <person name="Pester M."/>
            <person name="Spring S."/>
            <person name="Ollivier B."/>
            <person name="Rattei T."/>
            <person name="Klenk H.-P."/>
            <person name="Wagner M."/>
            <person name="Loy A."/>
            <person name="Woyke T."/>
        </authorList>
    </citation>
    <scope>NUCLEOTIDE SEQUENCE [LARGE SCALE GENOMIC DNA]</scope>
    <source>
        <strain evidence="10">ATCC 19365 / DSM 765 / NCIMB 8382 / VKM B-1628</strain>
    </source>
</reference>
<dbReference type="PROSITE" id="PS50110">
    <property type="entry name" value="RESPONSE_REGULATORY"/>
    <property type="match status" value="1"/>
</dbReference>
<feature type="domain" description="HTH araC/xylS-type" evidence="7">
    <location>
        <begin position="160"/>
        <end position="258"/>
    </location>
</feature>
<dbReference type="Proteomes" id="UP000006346">
    <property type="component" value="Chromosome"/>
</dbReference>
<dbReference type="SMART" id="SM00448">
    <property type="entry name" value="REC"/>
    <property type="match status" value="1"/>
</dbReference>
<dbReference type="OrthoDB" id="324626at2"/>